<evidence type="ECO:0000256" key="3">
    <source>
        <dbReference type="ARBA" id="ARBA00022691"/>
    </source>
</evidence>
<dbReference type="KEGG" id="anf:AQPE_2943"/>
<name>A0A5K7SBF5_9BACT</name>
<dbReference type="GO" id="GO:0008171">
    <property type="term" value="F:O-methyltransferase activity"/>
    <property type="evidence" value="ECO:0007669"/>
    <property type="project" value="InterPro"/>
</dbReference>
<dbReference type="AlphaFoldDB" id="A0A5K7SBF5"/>
<dbReference type="InterPro" id="IPR029063">
    <property type="entry name" value="SAM-dependent_MTases_sf"/>
</dbReference>
<accession>A0A5K7SBF5</accession>
<keyword evidence="2" id="KW-0808">Transferase</keyword>
<dbReference type="RefSeq" id="WP_318347082.1">
    <property type="nucleotide sequence ID" value="NZ_AP018694.1"/>
</dbReference>
<organism evidence="4 5">
    <name type="scientific">Aquipluma nitroreducens</name>
    <dbReference type="NCBI Taxonomy" id="2010828"/>
    <lineage>
        <taxon>Bacteria</taxon>
        <taxon>Pseudomonadati</taxon>
        <taxon>Bacteroidota</taxon>
        <taxon>Bacteroidia</taxon>
        <taxon>Marinilabiliales</taxon>
        <taxon>Prolixibacteraceae</taxon>
        <taxon>Aquipluma</taxon>
    </lineage>
</organism>
<dbReference type="Gene3D" id="3.40.50.150">
    <property type="entry name" value="Vaccinia Virus protein VP39"/>
    <property type="match status" value="1"/>
</dbReference>
<dbReference type="InterPro" id="IPR050362">
    <property type="entry name" value="Cation-dep_OMT"/>
</dbReference>
<dbReference type="Pfam" id="PF01596">
    <property type="entry name" value="Methyltransf_3"/>
    <property type="match status" value="1"/>
</dbReference>
<dbReference type="PANTHER" id="PTHR10509">
    <property type="entry name" value="O-METHYLTRANSFERASE-RELATED"/>
    <property type="match status" value="1"/>
</dbReference>
<protein>
    <submittedName>
        <fullName evidence="4">O-methyltransferase</fullName>
    </submittedName>
</protein>
<dbReference type="SUPFAM" id="SSF53335">
    <property type="entry name" value="S-adenosyl-L-methionine-dependent methyltransferases"/>
    <property type="match status" value="1"/>
</dbReference>
<proteinExistence type="predicted"/>
<evidence type="ECO:0000256" key="2">
    <source>
        <dbReference type="ARBA" id="ARBA00022679"/>
    </source>
</evidence>
<dbReference type="InterPro" id="IPR002935">
    <property type="entry name" value="SAM_O-MeTrfase"/>
</dbReference>
<keyword evidence="3" id="KW-0949">S-adenosyl-L-methionine</keyword>
<dbReference type="GO" id="GO:0032259">
    <property type="term" value="P:methylation"/>
    <property type="evidence" value="ECO:0007669"/>
    <property type="project" value="UniProtKB-KW"/>
</dbReference>
<keyword evidence="1" id="KW-0489">Methyltransferase</keyword>
<dbReference type="PANTHER" id="PTHR10509:SF14">
    <property type="entry name" value="CAFFEOYL-COA O-METHYLTRANSFERASE 3-RELATED"/>
    <property type="match status" value="1"/>
</dbReference>
<reference evidence="4" key="1">
    <citation type="journal article" date="2020" name="Int. J. Syst. Evol. Microbiol.">
        <title>Aquipluma nitroreducens gen. nov. sp. nov., a novel facultatively anaerobic bacterium isolated from a freshwater lake.</title>
        <authorList>
            <person name="Watanabe M."/>
            <person name="Kojima H."/>
            <person name="Fukui M."/>
        </authorList>
    </citation>
    <scope>NUCLEOTIDE SEQUENCE</scope>
    <source>
        <strain evidence="4">MeG22</strain>
    </source>
</reference>
<evidence type="ECO:0000313" key="4">
    <source>
        <dbReference type="EMBL" id="BBE18777.1"/>
    </source>
</evidence>
<sequence length="214" mass="24221">MTDHVLLDQYIINHISPQEDFLNELDRETHLKVLRSRMLSGHLQGQILSMISCMIKPKCILEIGTFTGYSALCLAKGLAEGGQLHTIEIDDELEKIAQKYFLKSGMADRIFQHIGDAREIIPSIGQSFDLVFIDADKREYCDYYNIIFDYVPVGGFILADNILWDGKVVDPEAANEEQTRGILDFNDLVQNDSRVTNVILPVRDGIMVVQKVSE</sequence>
<dbReference type="Proteomes" id="UP001193389">
    <property type="component" value="Chromosome"/>
</dbReference>
<evidence type="ECO:0000313" key="5">
    <source>
        <dbReference type="Proteomes" id="UP001193389"/>
    </source>
</evidence>
<dbReference type="CDD" id="cd02440">
    <property type="entry name" value="AdoMet_MTases"/>
    <property type="match status" value="1"/>
</dbReference>
<gene>
    <name evidence="4" type="ORF">AQPE_2943</name>
</gene>
<dbReference type="EMBL" id="AP018694">
    <property type="protein sequence ID" value="BBE18777.1"/>
    <property type="molecule type" value="Genomic_DNA"/>
</dbReference>
<dbReference type="GO" id="GO:0008757">
    <property type="term" value="F:S-adenosylmethionine-dependent methyltransferase activity"/>
    <property type="evidence" value="ECO:0007669"/>
    <property type="project" value="TreeGrafter"/>
</dbReference>
<keyword evidence="5" id="KW-1185">Reference proteome</keyword>
<dbReference type="PROSITE" id="PS51682">
    <property type="entry name" value="SAM_OMT_I"/>
    <property type="match status" value="1"/>
</dbReference>
<evidence type="ECO:0000256" key="1">
    <source>
        <dbReference type="ARBA" id="ARBA00022603"/>
    </source>
</evidence>